<dbReference type="Pfam" id="PF00497">
    <property type="entry name" value="SBP_bac_3"/>
    <property type="match status" value="1"/>
</dbReference>
<dbReference type="STRING" id="463025.BAU08_01260"/>
<gene>
    <name evidence="5" type="ORF">BAU08_01260</name>
</gene>
<feature type="chain" id="PRO_5008258225" evidence="2">
    <location>
        <begin position="25"/>
        <end position="254"/>
    </location>
</feature>
<keyword evidence="1 2" id="KW-0732">Signal</keyword>
<dbReference type="GO" id="GO:0015276">
    <property type="term" value="F:ligand-gated monoatomic ion channel activity"/>
    <property type="evidence" value="ECO:0007669"/>
    <property type="project" value="InterPro"/>
</dbReference>
<dbReference type="InterPro" id="IPR001638">
    <property type="entry name" value="Solute-binding_3/MltF_N"/>
</dbReference>
<dbReference type="SMART" id="SM00062">
    <property type="entry name" value="PBPb"/>
    <property type="match status" value="1"/>
</dbReference>
<evidence type="ECO:0000259" key="4">
    <source>
        <dbReference type="SMART" id="SM00079"/>
    </source>
</evidence>
<feature type="domain" description="Solute-binding protein family 3/N-terminal" evidence="3">
    <location>
        <begin position="27"/>
        <end position="253"/>
    </location>
</feature>
<dbReference type="PANTHER" id="PTHR35936:SF17">
    <property type="entry name" value="ARGININE-BINDING EXTRACELLULAR PROTEIN ARTP"/>
    <property type="match status" value="1"/>
</dbReference>
<dbReference type="PANTHER" id="PTHR35936">
    <property type="entry name" value="MEMBRANE-BOUND LYTIC MUREIN TRANSGLYCOSYLASE F"/>
    <property type="match status" value="1"/>
</dbReference>
<protein>
    <submittedName>
        <fullName evidence="5">ABC transporter substrate-binding protein</fullName>
    </submittedName>
</protein>
<evidence type="ECO:0000256" key="1">
    <source>
        <dbReference type="ARBA" id="ARBA00022729"/>
    </source>
</evidence>
<evidence type="ECO:0000313" key="5">
    <source>
        <dbReference type="EMBL" id="ANN70155.1"/>
    </source>
</evidence>
<evidence type="ECO:0000259" key="3">
    <source>
        <dbReference type="SMART" id="SM00062"/>
    </source>
</evidence>
<organism evidence="5 6">
    <name type="scientific">Bordetella bronchialis</name>
    <dbReference type="NCBI Taxonomy" id="463025"/>
    <lineage>
        <taxon>Bacteria</taxon>
        <taxon>Pseudomonadati</taxon>
        <taxon>Pseudomonadota</taxon>
        <taxon>Betaproteobacteria</taxon>
        <taxon>Burkholderiales</taxon>
        <taxon>Alcaligenaceae</taxon>
        <taxon>Bordetella</taxon>
    </lineage>
</organism>
<evidence type="ECO:0000313" key="6">
    <source>
        <dbReference type="Proteomes" id="UP000092213"/>
    </source>
</evidence>
<proteinExistence type="predicted"/>
<evidence type="ECO:0000256" key="2">
    <source>
        <dbReference type="SAM" id="SignalP"/>
    </source>
</evidence>
<feature type="signal peptide" evidence="2">
    <location>
        <begin position="1"/>
        <end position="24"/>
    </location>
</feature>
<dbReference type="Gene3D" id="3.40.190.10">
    <property type="entry name" value="Periplasmic binding protein-like II"/>
    <property type="match status" value="2"/>
</dbReference>
<dbReference type="EMBL" id="CP016171">
    <property type="protein sequence ID" value="ANN70155.1"/>
    <property type="molecule type" value="Genomic_DNA"/>
</dbReference>
<name>A0A193FR80_9BORD</name>
<feature type="domain" description="Ionotropic glutamate receptor C-terminal" evidence="4">
    <location>
        <begin position="27"/>
        <end position="254"/>
    </location>
</feature>
<reference evidence="5 6" key="1">
    <citation type="submission" date="2016-06" db="EMBL/GenBank/DDBJ databases">
        <title>Complete genome sequences of Bordetella bronchialis and Bordetella flabilis.</title>
        <authorList>
            <person name="LiPuma J.J."/>
            <person name="Spilker T."/>
        </authorList>
    </citation>
    <scope>NUCLEOTIDE SEQUENCE [LARGE SCALE GENOMIC DNA]</scope>
    <source>
        <strain evidence="5 6">AU17976</strain>
    </source>
</reference>
<dbReference type="SUPFAM" id="SSF53850">
    <property type="entry name" value="Periplasmic binding protein-like II"/>
    <property type="match status" value="1"/>
</dbReference>
<dbReference type="RefSeq" id="WP_066667733.1">
    <property type="nucleotide sequence ID" value="NZ_CP016171.1"/>
</dbReference>
<sequence>MKLRSIAVSAFAALSLAAAAVAGAQTAVKVGSTPTGSPFTFLDTKTNTIEGVMVDIMKAVGKDAGFQVQIEPMAFSALIGSLQSKRIDVISAAMFITPERQKVVAFSDPVYTYGEGLMVPKSDAKEYTGFADMKGMTVGVQVGTAFVKPIQDSGMFKEVKLYDNPPDMMRDVNAGRIQGGFMDYPIAAYTINQNPGGAFGNLRMVKSYKPAVTGSVGIATRKEDTELLNKINASLKKLKADGTIDGILKKWGLS</sequence>
<dbReference type="CDD" id="cd13530">
    <property type="entry name" value="PBP2_peptides_like"/>
    <property type="match status" value="1"/>
</dbReference>
<dbReference type="InterPro" id="IPR001320">
    <property type="entry name" value="Iontro_rcpt_C"/>
</dbReference>
<dbReference type="AlphaFoldDB" id="A0A193FR80"/>
<dbReference type="SMART" id="SM00079">
    <property type="entry name" value="PBPe"/>
    <property type="match status" value="1"/>
</dbReference>
<accession>A0A193FR80</accession>
<dbReference type="Proteomes" id="UP000092213">
    <property type="component" value="Chromosome"/>
</dbReference>
<dbReference type="GO" id="GO:0016020">
    <property type="term" value="C:membrane"/>
    <property type="evidence" value="ECO:0007669"/>
    <property type="project" value="InterPro"/>
</dbReference>